<keyword evidence="2" id="KW-0472">Membrane</keyword>
<dbReference type="RefSeq" id="WP_149099888.1">
    <property type="nucleotide sequence ID" value="NZ_BMMG01000006.1"/>
</dbReference>
<keyword evidence="2" id="KW-0812">Transmembrane</keyword>
<comment type="caution">
    <text evidence="3">The sequence shown here is derived from an EMBL/GenBank/DDBJ whole genome shotgun (WGS) entry which is preliminary data.</text>
</comment>
<reference evidence="3 5" key="2">
    <citation type="submission" date="2019-09" db="EMBL/GenBank/DDBJ databases">
        <title>A bacterium isolated from glacier soil.</title>
        <authorList>
            <person name="Liu Q."/>
        </authorList>
    </citation>
    <scope>NUCLEOTIDE SEQUENCE [LARGE SCALE GENOMIC DNA]</scope>
    <source>
        <strain evidence="3 5">MDT1-10-3</strain>
    </source>
</reference>
<dbReference type="EMBL" id="JBGOGF010000005">
    <property type="protein sequence ID" value="MFA1771654.1"/>
    <property type="molecule type" value="Genomic_DNA"/>
</dbReference>
<dbReference type="Proteomes" id="UP001570846">
    <property type="component" value="Unassembled WGS sequence"/>
</dbReference>
<reference evidence="4 6" key="3">
    <citation type="submission" date="2024-08" db="EMBL/GenBank/DDBJ databases">
        <authorList>
            <person name="Wei W."/>
        </authorList>
    </citation>
    <scope>NUCLEOTIDE SEQUENCE [LARGE SCALE GENOMIC DNA]</scope>
    <source>
        <strain evidence="4 6">XU2</strain>
    </source>
</reference>
<evidence type="ECO:0000313" key="5">
    <source>
        <dbReference type="Proteomes" id="UP000323866"/>
    </source>
</evidence>
<dbReference type="EMBL" id="VKKZ01000023">
    <property type="protein sequence ID" value="KAA6431869.1"/>
    <property type="molecule type" value="Genomic_DNA"/>
</dbReference>
<feature type="region of interest" description="Disordered" evidence="1">
    <location>
        <begin position="90"/>
        <end position="132"/>
    </location>
</feature>
<evidence type="ECO:0000256" key="2">
    <source>
        <dbReference type="SAM" id="Phobius"/>
    </source>
</evidence>
<accession>A0A5M8Q7K2</accession>
<feature type="transmembrane region" description="Helical" evidence="2">
    <location>
        <begin position="33"/>
        <end position="50"/>
    </location>
</feature>
<gene>
    <name evidence="4" type="ORF">ACD591_10150</name>
    <name evidence="3" type="ORF">FOE74_17325</name>
</gene>
<evidence type="ECO:0000313" key="6">
    <source>
        <dbReference type="Proteomes" id="UP001570846"/>
    </source>
</evidence>
<dbReference type="Proteomes" id="UP000323866">
    <property type="component" value="Unassembled WGS sequence"/>
</dbReference>
<dbReference type="OrthoDB" id="884899at2"/>
<organism evidence="3 5">
    <name type="scientific">Rufibacter glacialis</name>
    <dbReference type="NCBI Taxonomy" id="1259555"/>
    <lineage>
        <taxon>Bacteria</taxon>
        <taxon>Pseudomonadati</taxon>
        <taxon>Bacteroidota</taxon>
        <taxon>Cytophagia</taxon>
        <taxon>Cytophagales</taxon>
        <taxon>Hymenobacteraceae</taxon>
        <taxon>Rufibacter</taxon>
    </lineage>
</organism>
<evidence type="ECO:0000313" key="3">
    <source>
        <dbReference type="EMBL" id="KAA6431869.1"/>
    </source>
</evidence>
<proteinExistence type="predicted"/>
<feature type="compositionally biased region" description="Polar residues" evidence="1">
    <location>
        <begin position="90"/>
        <end position="99"/>
    </location>
</feature>
<dbReference type="AlphaFoldDB" id="A0A5M8Q7K2"/>
<reference evidence="3 5" key="1">
    <citation type="submission" date="2019-07" db="EMBL/GenBank/DDBJ databases">
        <authorList>
            <person name="Qu J.-H."/>
        </authorList>
    </citation>
    <scope>NUCLEOTIDE SEQUENCE [LARGE SCALE GENOMIC DNA]</scope>
    <source>
        <strain evidence="3 5">MDT1-10-3</strain>
    </source>
</reference>
<keyword evidence="6" id="KW-1185">Reference proteome</keyword>
<protein>
    <submittedName>
        <fullName evidence="3">WYL domain-containing protein</fullName>
    </submittedName>
</protein>
<sequence length="587" mass="66285">MTVQKNLLAQVMSSDTLTQTADAANDSEGTSMYIFWVLFALAVALIWLLVSRKKKVADANIAIVKNKASASPVAQNVPPTLPPAEKVIRQNPTSSSNTLHIGISNPTPSPAPTMVKPPIKSAPRRTVTTENRELPQQRVAKPLAPAAPVVSEPETQTNVKYIGYQPLNVFEQSEPYNFPIVIMPKPNSVIKFPRKGRVGRKGYKEEAFKKILDPFFKDTFQVFDDRFIMVKGNAQPFEPDFTLVNEHNGLNMFIDIEIDEPYEGTNDIATRQPMHHQLADTARNLAFRNRGWIVIRFAEKQVHQNPKGCCLFIADVIKSLYPAFQIPASLISANQIASVQQWTSDQAKQWSREKYREKYLGIESFGHTASSMRTENVAETSLGDAIEKEVNDETFKAPRPITATSTTDPKMDMLRASIARQKYISFTYNDKPTVAKPIKVENGRLSAFCYVKNGEREFDVTKVSNVVMKESPFTLRVAGPTLGIDSIKSVVNTAIQYQKYLRITYTRASWSSMAVDRETGELILNRIEAEESTRTICDVQLAINALEQEHIRRYNLTSDYITAYCNRRDEKRTFRFDRIGQLEILDL</sequence>
<evidence type="ECO:0000256" key="1">
    <source>
        <dbReference type="SAM" id="MobiDB-lite"/>
    </source>
</evidence>
<evidence type="ECO:0000313" key="4">
    <source>
        <dbReference type="EMBL" id="MFA1771654.1"/>
    </source>
</evidence>
<keyword evidence="2" id="KW-1133">Transmembrane helix</keyword>
<name>A0A5M8Q7K2_9BACT</name>